<organism evidence="6 7">
    <name type="scientific">Actinomadura meridiana</name>
    <dbReference type="NCBI Taxonomy" id="559626"/>
    <lineage>
        <taxon>Bacteria</taxon>
        <taxon>Bacillati</taxon>
        <taxon>Actinomycetota</taxon>
        <taxon>Actinomycetes</taxon>
        <taxon>Streptosporangiales</taxon>
        <taxon>Thermomonosporaceae</taxon>
        <taxon>Actinomadura</taxon>
    </lineage>
</organism>
<keyword evidence="3" id="KW-0786">Thiamine pyrophosphate</keyword>
<dbReference type="Pfam" id="PF02780">
    <property type="entry name" value="Transketolase_C"/>
    <property type="match status" value="1"/>
</dbReference>
<evidence type="ECO:0000256" key="1">
    <source>
        <dbReference type="ARBA" id="ARBA00001964"/>
    </source>
</evidence>
<evidence type="ECO:0000259" key="5">
    <source>
        <dbReference type="SMART" id="SM00861"/>
    </source>
</evidence>
<comment type="caution">
    <text evidence="6">The sequence shown here is derived from an EMBL/GenBank/DDBJ whole genome shotgun (WGS) entry which is preliminary data.</text>
</comment>
<feature type="domain" description="Transketolase-like pyrimidine-binding" evidence="5">
    <location>
        <begin position="4"/>
        <end position="179"/>
    </location>
</feature>
<reference evidence="7" key="1">
    <citation type="journal article" date="2019" name="Int. J. Syst. Evol. Microbiol.">
        <title>The Global Catalogue of Microorganisms (GCM) 10K type strain sequencing project: providing services to taxonomists for standard genome sequencing and annotation.</title>
        <authorList>
            <consortium name="The Broad Institute Genomics Platform"/>
            <consortium name="The Broad Institute Genome Sequencing Center for Infectious Disease"/>
            <person name="Wu L."/>
            <person name="Ma J."/>
        </authorList>
    </citation>
    <scope>NUCLEOTIDE SEQUENCE [LARGE SCALE GENOMIC DNA]</scope>
    <source>
        <strain evidence="7">JCM 17440</strain>
    </source>
</reference>
<keyword evidence="6" id="KW-0670">Pyruvate</keyword>
<proteinExistence type="predicted"/>
<feature type="region of interest" description="Disordered" evidence="4">
    <location>
        <begin position="330"/>
        <end position="366"/>
    </location>
</feature>
<dbReference type="InterPro" id="IPR005475">
    <property type="entry name" value="Transketolase-like_Pyr-bd"/>
</dbReference>
<dbReference type="Proteomes" id="UP001501710">
    <property type="component" value="Unassembled WGS sequence"/>
</dbReference>
<dbReference type="EMBL" id="BAABAS010000018">
    <property type="protein sequence ID" value="GAA4237358.1"/>
    <property type="molecule type" value="Genomic_DNA"/>
</dbReference>
<sequence length="366" mass="39130">MALTTYRQALRDTLRAEMLRDENVFLMGEEIGLFEGSYKITEGLLKEFGPRRVRDTPIAEEGFVGAAIGAAMLGLRPVVEIMTINFSLLALDQIVNHAAKIYGMFGGQASVPMVIRTPGGGGQQLGATHSQNVELFYSFVPGLKVVAPSTPAEASAMLKAAIRDDDPVLFLENLALYNTKGELPAPVEDVEPATIGRAAVTRPGTDITIIGYSRMARVASEVAETLAAEGVSAEVVDLRSLRPLDRETIVESVRKTGCAVVAEDDWLTYGIGAEIAASIQEGAFDWLDAPVRRVAMAEVPLPYAKSLESAALPSADSLLTAARATLRATGRLSDWGTTPRPPQRDSDDPHSAGAPLRSPESLENAR</sequence>
<dbReference type="InterPro" id="IPR033248">
    <property type="entry name" value="Transketolase_C"/>
</dbReference>
<comment type="cofactor">
    <cofactor evidence="1">
        <name>thiamine diphosphate</name>
        <dbReference type="ChEBI" id="CHEBI:58937"/>
    </cofactor>
</comment>
<dbReference type="CDD" id="cd07036">
    <property type="entry name" value="TPP_PYR_E1-PDHc-beta_like"/>
    <property type="match status" value="1"/>
</dbReference>
<dbReference type="PANTHER" id="PTHR43257:SF2">
    <property type="entry name" value="PYRUVATE DEHYDROGENASE E1 COMPONENT SUBUNIT BETA"/>
    <property type="match status" value="1"/>
</dbReference>
<evidence type="ECO:0000256" key="2">
    <source>
        <dbReference type="ARBA" id="ARBA00023002"/>
    </source>
</evidence>
<name>A0ABP8CC45_9ACTN</name>
<dbReference type="SUPFAM" id="SSF52922">
    <property type="entry name" value="TK C-terminal domain-like"/>
    <property type="match status" value="1"/>
</dbReference>
<evidence type="ECO:0000256" key="3">
    <source>
        <dbReference type="ARBA" id="ARBA00023052"/>
    </source>
</evidence>
<evidence type="ECO:0000313" key="6">
    <source>
        <dbReference type="EMBL" id="GAA4237358.1"/>
    </source>
</evidence>
<dbReference type="InterPro" id="IPR029061">
    <property type="entry name" value="THDP-binding"/>
</dbReference>
<accession>A0ABP8CC45</accession>
<dbReference type="Gene3D" id="3.40.50.970">
    <property type="match status" value="1"/>
</dbReference>
<evidence type="ECO:0000256" key="4">
    <source>
        <dbReference type="SAM" id="MobiDB-lite"/>
    </source>
</evidence>
<gene>
    <name evidence="6" type="ORF">GCM10022254_49190</name>
</gene>
<dbReference type="PANTHER" id="PTHR43257">
    <property type="entry name" value="PYRUVATE DEHYDROGENASE E1 COMPONENT BETA SUBUNIT"/>
    <property type="match status" value="1"/>
</dbReference>
<dbReference type="Gene3D" id="3.40.50.920">
    <property type="match status" value="1"/>
</dbReference>
<dbReference type="Pfam" id="PF02779">
    <property type="entry name" value="Transket_pyr"/>
    <property type="match status" value="1"/>
</dbReference>
<keyword evidence="7" id="KW-1185">Reference proteome</keyword>
<dbReference type="SUPFAM" id="SSF52518">
    <property type="entry name" value="Thiamin diphosphate-binding fold (THDP-binding)"/>
    <property type="match status" value="1"/>
</dbReference>
<dbReference type="SMART" id="SM00861">
    <property type="entry name" value="Transket_pyr"/>
    <property type="match status" value="1"/>
</dbReference>
<protein>
    <submittedName>
        <fullName evidence="6">Pyruvate dehydrogenase complex E1 component subunit beta</fullName>
    </submittedName>
</protein>
<dbReference type="NCBIfam" id="NF006667">
    <property type="entry name" value="PRK09212.1"/>
    <property type="match status" value="1"/>
</dbReference>
<evidence type="ECO:0000313" key="7">
    <source>
        <dbReference type="Proteomes" id="UP001501710"/>
    </source>
</evidence>
<dbReference type="InterPro" id="IPR009014">
    <property type="entry name" value="Transketo_C/PFOR_II"/>
</dbReference>
<keyword evidence="2" id="KW-0560">Oxidoreductase</keyword>